<reference evidence="1 2" key="1">
    <citation type="submission" date="2018-05" db="EMBL/GenBank/DDBJ databases">
        <title>Genomic Encyclopedia of Type Strains, Phase IV (KMG-IV): sequencing the most valuable type-strain genomes for metagenomic binning, comparative biology and taxonomic classification.</title>
        <authorList>
            <person name="Goeker M."/>
        </authorList>
    </citation>
    <scope>NUCLEOTIDE SEQUENCE [LARGE SCALE GENOMIC DNA]</scope>
    <source>
        <strain evidence="1 2">DSM 44717</strain>
    </source>
</reference>
<protein>
    <submittedName>
        <fullName evidence="1">Uncharacterized protein</fullName>
    </submittedName>
</protein>
<dbReference type="AlphaFoldDB" id="A0A317NQN3"/>
<evidence type="ECO:0000313" key="1">
    <source>
        <dbReference type="EMBL" id="PWV75988.1"/>
    </source>
</evidence>
<evidence type="ECO:0000313" key="2">
    <source>
        <dbReference type="Proteomes" id="UP000246410"/>
    </source>
</evidence>
<gene>
    <name evidence="1" type="ORF">DFR69_10490</name>
</gene>
<comment type="caution">
    <text evidence="1">The sequence shown here is derived from an EMBL/GenBank/DDBJ whole genome shotgun (WGS) entry which is preliminary data.</text>
</comment>
<keyword evidence="2" id="KW-1185">Reference proteome</keyword>
<accession>A0A317NQN3</accession>
<sequence>MNTVLESAPYMTECIECGSLIEVTIVEVLTAGTHQWDIEGDCPKCGCRWNECGYLTPLTGMRTAILDANGPSALGLATGSATPVVVMRALRKVRALSLTEARAMAEELCSRGLEGTRVEMEVLAIALRAAGAIVSIRSSEAV</sequence>
<organism evidence="1 2">
    <name type="scientific">Nocardia neocaledoniensis</name>
    <dbReference type="NCBI Taxonomy" id="236511"/>
    <lineage>
        <taxon>Bacteria</taxon>
        <taxon>Bacillati</taxon>
        <taxon>Actinomycetota</taxon>
        <taxon>Actinomycetes</taxon>
        <taxon>Mycobacteriales</taxon>
        <taxon>Nocardiaceae</taxon>
        <taxon>Nocardia</taxon>
    </lineage>
</organism>
<dbReference type="RefSeq" id="WP_110037675.1">
    <property type="nucleotide sequence ID" value="NZ_QGTL01000004.1"/>
</dbReference>
<dbReference type="EMBL" id="QGTL01000004">
    <property type="protein sequence ID" value="PWV75988.1"/>
    <property type="molecule type" value="Genomic_DNA"/>
</dbReference>
<dbReference type="Proteomes" id="UP000246410">
    <property type="component" value="Unassembled WGS sequence"/>
</dbReference>
<name>A0A317NQN3_9NOCA</name>
<proteinExistence type="predicted"/>